<organism evidence="1">
    <name type="scientific">bioreactor metagenome</name>
    <dbReference type="NCBI Taxonomy" id="1076179"/>
    <lineage>
        <taxon>unclassified sequences</taxon>
        <taxon>metagenomes</taxon>
        <taxon>ecological metagenomes</taxon>
    </lineage>
</organism>
<evidence type="ECO:0000313" key="1">
    <source>
        <dbReference type="EMBL" id="MPM23125.1"/>
    </source>
</evidence>
<comment type="caution">
    <text evidence="1">The sequence shown here is derived from an EMBL/GenBank/DDBJ whole genome shotgun (WGS) entry which is preliminary data.</text>
</comment>
<accession>A0A644Y3I9</accession>
<gene>
    <name evidence="1" type="ORF">SDC9_69589</name>
</gene>
<protein>
    <submittedName>
        <fullName evidence="1">Uncharacterized protein</fullName>
    </submittedName>
</protein>
<reference evidence="1" key="1">
    <citation type="submission" date="2019-08" db="EMBL/GenBank/DDBJ databases">
        <authorList>
            <person name="Kucharzyk K."/>
            <person name="Murdoch R.W."/>
            <person name="Higgins S."/>
            <person name="Loffler F."/>
        </authorList>
    </citation>
    <scope>NUCLEOTIDE SEQUENCE</scope>
</reference>
<sequence length="227" mass="24658">MGRIYFDQAGPVKPQTEEKKGMSTYHITVAGQRLSVRATHHGLLDMLPGIMRDGGQGNAGVARMIAAEAFKVYTVASYRHLHAVRLIQARMRRLQGLAVLDWTHEAPSLGAPLAERRRMLLVGRNCISAEQREAACAAADLMLYLGDSGKDCAVQVGMAKAIGTPVMGIAGPLEETGLMLHNAVALWVAGPFEAISRIRRMLRCRNQADVEHDCGKCPAERVCSLAQ</sequence>
<dbReference type="EMBL" id="VSSQ01003960">
    <property type="protein sequence ID" value="MPM23125.1"/>
    <property type="molecule type" value="Genomic_DNA"/>
</dbReference>
<dbReference type="AlphaFoldDB" id="A0A644Y3I9"/>
<proteinExistence type="predicted"/>
<name>A0A644Y3I9_9ZZZZ</name>